<protein>
    <submittedName>
        <fullName evidence="3">YceI family protein</fullName>
    </submittedName>
</protein>
<dbReference type="Proteomes" id="UP000245539">
    <property type="component" value="Unassembled WGS sequence"/>
</dbReference>
<proteinExistence type="predicted"/>
<evidence type="ECO:0000256" key="1">
    <source>
        <dbReference type="SAM" id="SignalP"/>
    </source>
</evidence>
<feature type="domain" description="Lipid/polyisoprenoid-binding YceI-like" evidence="2">
    <location>
        <begin position="24"/>
        <end position="189"/>
    </location>
</feature>
<dbReference type="Gene3D" id="2.40.128.110">
    <property type="entry name" value="Lipid/polyisoprenoid-binding, YceI-like"/>
    <property type="match status" value="1"/>
</dbReference>
<dbReference type="PANTHER" id="PTHR34406:SF1">
    <property type="entry name" value="PROTEIN YCEI"/>
    <property type="match status" value="1"/>
</dbReference>
<feature type="signal peptide" evidence="1">
    <location>
        <begin position="1"/>
        <end position="22"/>
    </location>
</feature>
<dbReference type="OrthoDB" id="9811006at2"/>
<comment type="caution">
    <text evidence="3">The sequence shown here is derived from an EMBL/GenBank/DDBJ whole genome shotgun (WGS) entry which is preliminary data.</text>
</comment>
<dbReference type="SMART" id="SM00867">
    <property type="entry name" value="YceI"/>
    <property type="match status" value="1"/>
</dbReference>
<dbReference type="InterPro" id="IPR007372">
    <property type="entry name" value="Lipid/polyisoprenoid-bd_YceI"/>
</dbReference>
<dbReference type="AlphaFoldDB" id="A0A317C8Z6"/>
<reference evidence="3 4" key="1">
    <citation type="submission" date="2018-05" db="EMBL/GenBank/DDBJ databases">
        <title>Leucothrix arctica sp. nov., isolated from Arctic seawater.</title>
        <authorList>
            <person name="Choi A."/>
            <person name="Baek K."/>
        </authorList>
    </citation>
    <scope>NUCLEOTIDE SEQUENCE [LARGE SCALE GENOMIC DNA]</scope>
    <source>
        <strain evidence="3 4">JCM 18388</strain>
    </source>
</reference>
<evidence type="ECO:0000313" key="3">
    <source>
        <dbReference type="EMBL" id="PWQ94819.1"/>
    </source>
</evidence>
<dbReference type="Pfam" id="PF04264">
    <property type="entry name" value="YceI"/>
    <property type="match status" value="1"/>
</dbReference>
<organism evidence="3 4">
    <name type="scientific">Leucothrix pacifica</name>
    <dbReference type="NCBI Taxonomy" id="1247513"/>
    <lineage>
        <taxon>Bacteria</taxon>
        <taxon>Pseudomonadati</taxon>
        <taxon>Pseudomonadota</taxon>
        <taxon>Gammaproteobacteria</taxon>
        <taxon>Thiotrichales</taxon>
        <taxon>Thiotrichaceae</taxon>
        <taxon>Leucothrix</taxon>
    </lineage>
</organism>
<dbReference type="SUPFAM" id="SSF101874">
    <property type="entry name" value="YceI-like"/>
    <property type="match status" value="1"/>
</dbReference>
<accession>A0A317C8Z6</accession>
<name>A0A317C8Z6_9GAMM</name>
<sequence>MKRILSTALLATALPFAANSFAADYTIDTKGAHAAINFSVSHLGYGWVVGRFNEFEGTFSYDPEKPDESSVEVTIDTSSIDSNHAERDKHLRGGDFLDVDKHAEATFKSTSFKVSDDKKATLVGDLTLHGVTKPVTIDVAISGMGKDPWGSERAGFSGTTSINLTDYGIKNILGPVSETIDLNLYIEGVKKK</sequence>
<keyword evidence="4" id="KW-1185">Reference proteome</keyword>
<feature type="chain" id="PRO_5016277564" evidence="1">
    <location>
        <begin position="23"/>
        <end position="192"/>
    </location>
</feature>
<dbReference type="NCBIfam" id="NF002994">
    <property type="entry name" value="PRK03757.1"/>
    <property type="match status" value="1"/>
</dbReference>
<evidence type="ECO:0000259" key="2">
    <source>
        <dbReference type="SMART" id="SM00867"/>
    </source>
</evidence>
<dbReference type="EMBL" id="QGKM01000053">
    <property type="protein sequence ID" value="PWQ94819.1"/>
    <property type="molecule type" value="Genomic_DNA"/>
</dbReference>
<dbReference type="PANTHER" id="PTHR34406">
    <property type="entry name" value="PROTEIN YCEI"/>
    <property type="match status" value="1"/>
</dbReference>
<keyword evidence="1" id="KW-0732">Signal</keyword>
<dbReference type="RefSeq" id="WP_109838748.1">
    <property type="nucleotide sequence ID" value="NZ_QGKM01000053.1"/>
</dbReference>
<dbReference type="InterPro" id="IPR036761">
    <property type="entry name" value="TTHA0802/YceI-like_sf"/>
</dbReference>
<evidence type="ECO:0000313" key="4">
    <source>
        <dbReference type="Proteomes" id="UP000245539"/>
    </source>
</evidence>
<gene>
    <name evidence="3" type="ORF">DKW60_16395</name>
</gene>